<organism evidence="1 2">
    <name type="scientific">Steinernema glaseri</name>
    <dbReference type="NCBI Taxonomy" id="37863"/>
    <lineage>
        <taxon>Eukaryota</taxon>
        <taxon>Metazoa</taxon>
        <taxon>Ecdysozoa</taxon>
        <taxon>Nematoda</taxon>
        <taxon>Chromadorea</taxon>
        <taxon>Rhabditida</taxon>
        <taxon>Tylenchina</taxon>
        <taxon>Panagrolaimomorpha</taxon>
        <taxon>Strongyloidoidea</taxon>
        <taxon>Steinernematidae</taxon>
        <taxon>Steinernema</taxon>
    </lineage>
</organism>
<keyword evidence="1" id="KW-1185">Reference proteome</keyword>
<dbReference type="AlphaFoldDB" id="A0A1I7ZQU1"/>
<dbReference type="Proteomes" id="UP000095287">
    <property type="component" value="Unplaced"/>
</dbReference>
<reference evidence="2" key="1">
    <citation type="submission" date="2016-11" db="UniProtKB">
        <authorList>
            <consortium name="WormBaseParasite"/>
        </authorList>
    </citation>
    <scope>IDENTIFICATION</scope>
</reference>
<evidence type="ECO:0000313" key="1">
    <source>
        <dbReference type="Proteomes" id="UP000095287"/>
    </source>
</evidence>
<accession>A0A1I7ZQU1</accession>
<dbReference type="WBParaSite" id="L893_g28620.t1">
    <property type="protein sequence ID" value="L893_g28620.t1"/>
    <property type="gene ID" value="L893_g28620"/>
</dbReference>
<name>A0A1I7ZQU1_9BILA</name>
<protein>
    <submittedName>
        <fullName evidence="2">4HBT domain-containing protein</fullName>
    </submittedName>
</protein>
<proteinExistence type="predicted"/>
<evidence type="ECO:0000313" key="2">
    <source>
        <dbReference type="WBParaSite" id="L893_g28620.t1"/>
    </source>
</evidence>
<sequence length="73" mass="8456">MINIVLTMSKADNLSGKTTAGRTSFIVKTTCIQGHNFKMHFQERQILYECWMTDTKEDEHVAVVKKMAVVFFR</sequence>